<organism evidence="3 4">
    <name type="scientific">Streptomyces coryli</name>
    <dbReference type="NCBI Taxonomy" id="1128680"/>
    <lineage>
        <taxon>Bacteria</taxon>
        <taxon>Bacillati</taxon>
        <taxon>Actinomycetota</taxon>
        <taxon>Actinomycetes</taxon>
        <taxon>Kitasatosporales</taxon>
        <taxon>Streptomycetaceae</taxon>
        <taxon>Streptomyces</taxon>
    </lineage>
</organism>
<evidence type="ECO:0000256" key="1">
    <source>
        <dbReference type="ARBA" id="ARBA00023125"/>
    </source>
</evidence>
<evidence type="ECO:0000313" key="3">
    <source>
        <dbReference type="EMBL" id="NGN69991.1"/>
    </source>
</evidence>
<evidence type="ECO:0000259" key="2">
    <source>
        <dbReference type="SMART" id="SM00862"/>
    </source>
</evidence>
<dbReference type="EMBL" id="JAAKZV010000380">
    <property type="protein sequence ID" value="NGN69991.1"/>
    <property type="molecule type" value="Genomic_DNA"/>
</dbReference>
<dbReference type="SMART" id="SM00862">
    <property type="entry name" value="Trans_reg_C"/>
    <property type="match status" value="1"/>
</dbReference>
<name>A0A6G4UES8_9ACTN</name>
<dbReference type="SUPFAM" id="SSF55781">
    <property type="entry name" value="GAF domain-like"/>
    <property type="match status" value="1"/>
</dbReference>
<dbReference type="RefSeq" id="WP_165245409.1">
    <property type="nucleotide sequence ID" value="NZ_JAAKZV010000380.1"/>
</dbReference>
<keyword evidence="1" id="KW-0238">DNA-binding</keyword>
<keyword evidence="4" id="KW-1185">Reference proteome</keyword>
<reference evidence="3 4" key="1">
    <citation type="submission" date="2020-02" db="EMBL/GenBank/DDBJ databases">
        <title>Whole-genome analyses of novel actinobacteria.</title>
        <authorList>
            <person name="Sahin N."/>
        </authorList>
    </citation>
    <scope>NUCLEOTIDE SEQUENCE [LARGE SCALE GENOMIC DNA]</scope>
    <source>
        <strain evidence="3 4">A7024</strain>
    </source>
</reference>
<dbReference type="Proteomes" id="UP000481583">
    <property type="component" value="Unassembled WGS sequence"/>
</dbReference>
<dbReference type="GO" id="GO:0000160">
    <property type="term" value="P:phosphorelay signal transduction system"/>
    <property type="evidence" value="ECO:0007669"/>
    <property type="project" value="InterPro"/>
</dbReference>
<evidence type="ECO:0000313" key="4">
    <source>
        <dbReference type="Proteomes" id="UP000481583"/>
    </source>
</evidence>
<gene>
    <name evidence="3" type="ORF">G5C51_39655</name>
</gene>
<dbReference type="InterPro" id="IPR029016">
    <property type="entry name" value="GAF-like_dom_sf"/>
</dbReference>
<dbReference type="InterPro" id="IPR003018">
    <property type="entry name" value="GAF"/>
</dbReference>
<accession>A0A6G4UES8</accession>
<dbReference type="GO" id="GO:0006355">
    <property type="term" value="P:regulation of DNA-templated transcription"/>
    <property type="evidence" value="ECO:0007669"/>
    <property type="project" value="InterPro"/>
</dbReference>
<dbReference type="Gene3D" id="3.30.450.40">
    <property type="match status" value="1"/>
</dbReference>
<dbReference type="AlphaFoldDB" id="A0A6G4UES8"/>
<sequence>MYEERGPARPEIAESWRRVNRLRVDPDDGPDPHHLPIEEVQHRRETSPLAGVLPELYEGLKSVSDEPGHVLVVSDAEGVVLWRSGGRRGLRAAEAIGLQQGAHCGEEVIGTNGIGTVLVARTPLAVRAREHSLRIHKSWTCIGAPLHDPRDGRLLGVADLSGPAETLPPTALPLITAVTRLAEASMRERHRQVLDRLRSVAAPVLAGLRGQAFAVDAHGWVAGAVGLAPPDRVRLPLRPEAGECTVPGVGRCVMEPLPGGWLLRVGKDEEDQAPSQVVLDVSSRNAWTLTVEGYAGRWAQELSPRHAEVLLLLALRRDGLSAASLADGLFGDATRTVTVRAEMSRLRRTLSSVLTHRPYRFTDGVDVQVRFPERLADLLPHSTAPGVRAARSG</sequence>
<protein>
    <submittedName>
        <fullName evidence="3">GAF domain-containing protein</fullName>
    </submittedName>
</protein>
<comment type="caution">
    <text evidence="3">The sequence shown here is derived from an EMBL/GenBank/DDBJ whole genome shotgun (WGS) entry which is preliminary data.</text>
</comment>
<dbReference type="Pfam" id="PF01590">
    <property type="entry name" value="GAF"/>
    <property type="match status" value="1"/>
</dbReference>
<dbReference type="InterPro" id="IPR001867">
    <property type="entry name" value="OmpR/PhoB-type_DNA-bd"/>
</dbReference>
<proteinExistence type="predicted"/>
<dbReference type="GO" id="GO:0003677">
    <property type="term" value="F:DNA binding"/>
    <property type="evidence" value="ECO:0007669"/>
    <property type="project" value="UniProtKB-KW"/>
</dbReference>
<feature type="domain" description="OmpR/PhoB-type" evidence="2">
    <location>
        <begin position="296"/>
        <end position="361"/>
    </location>
</feature>